<proteinExistence type="inferred from homology"/>
<comment type="caution">
    <text evidence="9">The sequence shown here is derived from an EMBL/GenBank/DDBJ whole genome shotgun (WGS) entry which is preliminary data.</text>
</comment>
<dbReference type="Proteomes" id="UP001147700">
    <property type="component" value="Unassembled WGS sequence"/>
</dbReference>
<protein>
    <submittedName>
        <fullName evidence="9">S8 family serine peptidase</fullName>
    </submittedName>
</protein>
<name>A0ABT4RVA2_9ACTN</name>
<evidence type="ECO:0000313" key="9">
    <source>
        <dbReference type="EMBL" id="MDA0142518.1"/>
    </source>
</evidence>
<feature type="transmembrane region" description="Helical" evidence="7">
    <location>
        <begin position="46"/>
        <end position="69"/>
    </location>
</feature>
<organism evidence="9 10">
    <name type="scientific">Solirubrobacter deserti</name>
    <dbReference type="NCBI Taxonomy" id="2282478"/>
    <lineage>
        <taxon>Bacteria</taxon>
        <taxon>Bacillati</taxon>
        <taxon>Actinomycetota</taxon>
        <taxon>Thermoleophilia</taxon>
        <taxon>Solirubrobacterales</taxon>
        <taxon>Solirubrobacteraceae</taxon>
        <taxon>Solirubrobacter</taxon>
    </lineage>
</organism>
<feature type="region of interest" description="Disordered" evidence="6">
    <location>
        <begin position="505"/>
        <end position="542"/>
    </location>
</feature>
<keyword evidence="4" id="KW-0720">Serine protease</keyword>
<dbReference type="Gene3D" id="3.40.50.200">
    <property type="entry name" value="Peptidase S8/S53 domain"/>
    <property type="match status" value="2"/>
</dbReference>
<dbReference type="InterPro" id="IPR050131">
    <property type="entry name" value="Peptidase_S8_subtilisin-like"/>
</dbReference>
<dbReference type="PANTHER" id="PTHR43806">
    <property type="entry name" value="PEPTIDASE S8"/>
    <property type="match status" value="1"/>
</dbReference>
<evidence type="ECO:0000256" key="4">
    <source>
        <dbReference type="ARBA" id="ARBA00022825"/>
    </source>
</evidence>
<dbReference type="PROSITE" id="PS51892">
    <property type="entry name" value="SUBTILASE"/>
    <property type="match status" value="1"/>
</dbReference>
<dbReference type="InterPro" id="IPR036852">
    <property type="entry name" value="Peptidase_S8/S53_dom_sf"/>
</dbReference>
<dbReference type="SUPFAM" id="SSF52743">
    <property type="entry name" value="Subtilisin-like"/>
    <property type="match status" value="1"/>
</dbReference>
<evidence type="ECO:0000256" key="5">
    <source>
        <dbReference type="PROSITE-ProRule" id="PRU01240"/>
    </source>
</evidence>
<sequence>GGSPPVPADAAAGSEPPPAPGDSPATPARDGSLGLVARLKAAPRGLLVAGGAVGVGAIVLLVAVISGGAGPLPDVAPAPAATLADPVPYDGRSPIQARGSEQRVLVQFRRAALGNLENARGLGADAQREHIDSLKREATSTRSSLEAQGVVLRDVVAFYRVWNGFAATVRTRDLPKLNSNNLRVRTVRRAYPASSEPVPVNEKPTLQPAGLTATPPIAVLDTGIDAAALNGHADPGYDAVDRDRKPDPGKDPSGTNRRETSGTALAAILAQASERVMPIRVASLRASGGAAQAEATTDQIIAGLEHAVDPNGDQDTSDHVPVALVGVNAPYAGFSNTPEAQAIEGAAGLGTLTIAPAGNEGAAAPGSGTVGSPASAPDALAVGALAGPEPAPRTKLDAGGATVDAAVLAGTPPKRGETAGPVDNTEAAALSDLAIRLRGKVVIVRAGENPSAQAAAVAGTGAAAVLLAQPIDDPLPSLPAGRAAAPVIGVTGEAAEDLLELDPGTTVSFGAPTRGPKGEAQTRNASTFTAQGPSAGGLPKPDLAADGSALTISGVTGGTAVAAAHVAIEAARLARARPELSPQQLRATLIAAAQPNDLPPDRAGAGIAAQPTSGITADPPTARSGPLDPVTIDLTASAGTQVTLRATGNAEVTPPTATLIPGTPTTVQVRLPRPGTTTGRLEAVNGNRVVASVPWLVRPDTVEPIAVGELRIDRGGRRVRFTLGAFERGRQTRIQVAERLILDLIDEDGKVRRTLTFPQGARELMPAEYAYTLPAGTRDSLTFRVRAWAPNQAEDEPTVRTAK</sequence>
<dbReference type="Pfam" id="PF00082">
    <property type="entry name" value="Peptidase_S8"/>
    <property type="match status" value="1"/>
</dbReference>
<accession>A0ABT4RVA2</accession>
<evidence type="ECO:0000313" key="10">
    <source>
        <dbReference type="Proteomes" id="UP001147700"/>
    </source>
</evidence>
<evidence type="ECO:0000256" key="3">
    <source>
        <dbReference type="ARBA" id="ARBA00022801"/>
    </source>
</evidence>
<keyword evidence="7" id="KW-1133">Transmembrane helix</keyword>
<feature type="domain" description="Peptidase S8/S53" evidence="8">
    <location>
        <begin position="217"/>
        <end position="604"/>
    </location>
</feature>
<dbReference type="PANTHER" id="PTHR43806:SF11">
    <property type="entry name" value="CEREVISIN-RELATED"/>
    <property type="match status" value="1"/>
</dbReference>
<feature type="region of interest" description="Disordered" evidence="6">
    <location>
        <begin position="231"/>
        <end position="262"/>
    </location>
</feature>
<dbReference type="RefSeq" id="WP_270006927.1">
    <property type="nucleotide sequence ID" value="NZ_JAPCID010000097.1"/>
</dbReference>
<keyword evidence="7" id="KW-0812">Transmembrane</keyword>
<feature type="region of interest" description="Disordered" evidence="6">
    <location>
        <begin position="1"/>
        <end position="30"/>
    </location>
</feature>
<feature type="non-terminal residue" evidence="9">
    <location>
        <position position="1"/>
    </location>
</feature>
<dbReference type="InterPro" id="IPR000209">
    <property type="entry name" value="Peptidase_S8/S53_dom"/>
</dbReference>
<comment type="caution">
    <text evidence="5">Lacks conserved residue(s) required for the propagation of feature annotation.</text>
</comment>
<dbReference type="EMBL" id="JAPCID010000097">
    <property type="protein sequence ID" value="MDA0142518.1"/>
    <property type="molecule type" value="Genomic_DNA"/>
</dbReference>
<keyword evidence="7" id="KW-0472">Membrane</keyword>
<reference evidence="9" key="1">
    <citation type="submission" date="2022-10" db="EMBL/GenBank/DDBJ databases">
        <title>The WGS of Solirubrobacter sp. CPCC 204708.</title>
        <authorList>
            <person name="Jiang Z."/>
        </authorList>
    </citation>
    <scope>NUCLEOTIDE SEQUENCE</scope>
    <source>
        <strain evidence="9">CPCC 204708</strain>
    </source>
</reference>
<feature type="compositionally biased region" description="Polar residues" evidence="6">
    <location>
        <begin position="521"/>
        <end position="532"/>
    </location>
</feature>
<evidence type="ECO:0000259" key="8">
    <source>
        <dbReference type="Pfam" id="PF00082"/>
    </source>
</evidence>
<evidence type="ECO:0000256" key="7">
    <source>
        <dbReference type="SAM" id="Phobius"/>
    </source>
</evidence>
<keyword evidence="2" id="KW-0645">Protease</keyword>
<evidence type="ECO:0000256" key="2">
    <source>
        <dbReference type="ARBA" id="ARBA00022670"/>
    </source>
</evidence>
<evidence type="ECO:0000256" key="6">
    <source>
        <dbReference type="SAM" id="MobiDB-lite"/>
    </source>
</evidence>
<keyword evidence="10" id="KW-1185">Reference proteome</keyword>
<feature type="compositionally biased region" description="Basic and acidic residues" evidence="6">
    <location>
        <begin position="239"/>
        <end position="260"/>
    </location>
</feature>
<keyword evidence="3" id="KW-0378">Hydrolase</keyword>
<gene>
    <name evidence="9" type="ORF">OJ962_33850</name>
</gene>
<comment type="similarity">
    <text evidence="1 5">Belongs to the peptidase S8 family.</text>
</comment>
<evidence type="ECO:0000256" key="1">
    <source>
        <dbReference type="ARBA" id="ARBA00011073"/>
    </source>
</evidence>